<accession>A0AAD1KS23</accession>
<dbReference type="GeneID" id="92881978"/>
<evidence type="ECO:0000313" key="1">
    <source>
        <dbReference type="EMBL" id="BCY26381.1"/>
    </source>
</evidence>
<dbReference type="Proteomes" id="UP000825072">
    <property type="component" value="Chromosome 1"/>
</dbReference>
<gene>
    <name evidence="1" type="ORF">KB1_23710</name>
</gene>
<dbReference type="RefSeq" id="WP_002528256.1">
    <property type="nucleotide sequence ID" value="NZ_AP024747.1"/>
</dbReference>
<sequence length="48" mass="5220">MEGPLQGALAGFGYETLDAVLLGQVRLPRQVGYSERLVQVADDPRGEF</sequence>
<proteinExistence type="predicted"/>
<dbReference type="AlphaFoldDB" id="A0AAD1KS23"/>
<evidence type="ECO:0000313" key="2">
    <source>
        <dbReference type="Proteomes" id="UP000825072"/>
    </source>
</evidence>
<reference evidence="1" key="1">
    <citation type="submission" date="2021-06" db="EMBL/GenBank/DDBJ databases">
        <title>Genome sequence of Cutibacterium modestum strain KB17-24694.</title>
        <authorList>
            <person name="Dekio I."/>
            <person name="Asahina A."/>
            <person name="Nishida M."/>
        </authorList>
    </citation>
    <scope>NUCLEOTIDE SEQUENCE</scope>
    <source>
        <strain evidence="1">KB17-24694</strain>
    </source>
</reference>
<organism evidence="1 2">
    <name type="scientific">Cutibacterium modestum</name>
    <dbReference type="NCBI Taxonomy" id="2559073"/>
    <lineage>
        <taxon>Bacteria</taxon>
        <taxon>Bacillati</taxon>
        <taxon>Actinomycetota</taxon>
        <taxon>Actinomycetes</taxon>
        <taxon>Propionibacteriales</taxon>
        <taxon>Propionibacteriaceae</taxon>
        <taxon>Cutibacterium</taxon>
    </lineage>
</organism>
<protein>
    <submittedName>
        <fullName evidence="1">Uncharacterized protein</fullName>
    </submittedName>
</protein>
<name>A0AAD1KS23_9ACTN</name>
<dbReference type="EMBL" id="AP024747">
    <property type="protein sequence ID" value="BCY26381.1"/>
    <property type="molecule type" value="Genomic_DNA"/>
</dbReference>